<sequence>MAQQPAQTDPTKADLQIEVIDRPEDVIEAFDCTCKAFGEQVHDAIWIAMNPEWEKDGPEGRPRAAARLVEQWRGITYDSQGNPNSIYLKATLPDPADSARRVIAGFAIWAQLSIVEGHGDPPSDDLRSSLDLDALYPGNEAEQRYLSQVHRSFAKRRCEFVREKATSQPPSVMHLQLCASDPAYQRRGIASKLVQWGLDEAQRRGGLEAITEASSMGRHVYARLGFCGEGQDIVYKVDSEFQSRDRPLNLFMRTGA</sequence>
<evidence type="ECO:0000313" key="2">
    <source>
        <dbReference type="Proteomes" id="UP001497680"/>
    </source>
</evidence>
<dbReference type="Proteomes" id="UP001497680">
    <property type="component" value="Unassembled WGS sequence"/>
</dbReference>
<keyword evidence="2" id="KW-1185">Reference proteome</keyword>
<protein>
    <submittedName>
        <fullName evidence="1">Uncharacterized protein</fullName>
    </submittedName>
</protein>
<proteinExistence type="predicted"/>
<gene>
    <name evidence="1" type="ORF">F4821DRAFT_229686</name>
</gene>
<accession>A0ACC0DBK5</accession>
<evidence type="ECO:0000313" key="1">
    <source>
        <dbReference type="EMBL" id="KAI6090137.1"/>
    </source>
</evidence>
<organism evidence="1 2">
    <name type="scientific">Hypoxylon rubiginosum</name>
    <dbReference type="NCBI Taxonomy" id="110542"/>
    <lineage>
        <taxon>Eukaryota</taxon>
        <taxon>Fungi</taxon>
        <taxon>Dikarya</taxon>
        <taxon>Ascomycota</taxon>
        <taxon>Pezizomycotina</taxon>
        <taxon>Sordariomycetes</taxon>
        <taxon>Xylariomycetidae</taxon>
        <taxon>Xylariales</taxon>
        <taxon>Hypoxylaceae</taxon>
        <taxon>Hypoxylon</taxon>
    </lineage>
</organism>
<comment type="caution">
    <text evidence="1">The sequence shown here is derived from an EMBL/GenBank/DDBJ whole genome shotgun (WGS) entry which is preliminary data.</text>
</comment>
<dbReference type="EMBL" id="MU394292">
    <property type="protein sequence ID" value="KAI6090137.1"/>
    <property type="molecule type" value="Genomic_DNA"/>
</dbReference>
<reference evidence="1 2" key="1">
    <citation type="journal article" date="2022" name="New Phytol.">
        <title>Ecological generalism drives hyperdiversity of secondary metabolite gene clusters in xylarialean endophytes.</title>
        <authorList>
            <person name="Franco M.E.E."/>
            <person name="Wisecaver J.H."/>
            <person name="Arnold A.E."/>
            <person name="Ju Y.M."/>
            <person name="Slot J.C."/>
            <person name="Ahrendt S."/>
            <person name="Moore L.P."/>
            <person name="Eastman K.E."/>
            <person name="Scott K."/>
            <person name="Konkel Z."/>
            <person name="Mondo S.J."/>
            <person name="Kuo A."/>
            <person name="Hayes R.D."/>
            <person name="Haridas S."/>
            <person name="Andreopoulos B."/>
            <person name="Riley R."/>
            <person name="LaButti K."/>
            <person name="Pangilinan J."/>
            <person name="Lipzen A."/>
            <person name="Amirebrahimi M."/>
            <person name="Yan J."/>
            <person name="Adam C."/>
            <person name="Keymanesh K."/>
            <person name="Ng V."/>
            <person name="Louie K."/>
            <person name="Northen T."/>
            <person name="Drula E."/>
            <person name="Henrissat B."/>
            <person name="Hsieh H.M."/>
            <person name="Youens-Clark K."/>
            <person name="Lutzoni F."/>
            <person name="Miadlikowska J."/>
            <person name="Eastwood D.C."/>
            <person name="Hamelin R.C."/>
            <person name="Grigoriev I.V."/>
            <person name="U'Ren J.M."/>
        </authorList>
    </citation>
    <scope>NUCLEOTIDE SEQUENCE [LARGE SCALE GENOMIC DNA]</scope>
    <source>
        <strain evidence="1 2">ER1909</strain>
    </source>
</reference>
<name>A0ACC0DBK5_9PEZI</name>